<comment type="function">
    <text evidence="5 6">Negative regulator of class I heat shock genes (grpE-dnaK-dnaJ and groELS operons). Prevents heat-shock induction of these operons.</text>
</comment>
<dbReference type="Gene3D" id="3.30.390.60">
    <property type="entry name" value="Heat-inducible transcription repressor hrca homolog, domain 3"/>
    <property type="match status" value="1"/>
</dbReference>
<evidence type="ECO:0000256" key="3">
    <source>
        <dbReference type="ARBA" id="ARBA00023016"/>
    </source>
</evidence>
<dbReference type="AlphaFoldDB" id="A0A3A5HBF5"/>
<comment type="caution">
    <text evidence="9">The sequence shown here is derived from an EMBL/GenBank/DDBJ whole genome shotgun (WGS) entry which is preliminary data.</text>
</comment>
<accession>A0A3A5HBF5</accession>
<dbReference type="Pfam" id="PF01628">
    <property type="entry name" value="HrcA"/>
    <property type="match status" value="1"/>
</dbReference>
<name>A0A3A5HBF5_9ACTN</name>
<proteinExistence type="inferred from homology"/>
<dbReference type="GO" id="GO:0003700">
    <property type="term" value="F:DNA-binding transcription factor activity"/>
    <property type="evidence" value="ECO:0007669"/>
    <property type="project" value="InterPro"/>
</dbReference>
<dbReference type="InterPro" id="IPR001034">
    <property type="entry name" value="DeoR_HTH"/>
</dbReference>
<dbReference type="SUPFAM" id="SSF46785">
    <property type="entry name" value="Winged helix' DNA-binding domain"/>
    <property type="match status" value="1"/>
</dbReference>
<organism evidence="9 10">
    <name type="scientific">Nocardioides cavernaquae</name>
    <dbReference type="NCBI Taxonomy" id="2321396"/>
    <lineage>
        <taxon>Bacteria</taxon>
        <taxon>Bacillati</taxon>
        <taxon>Actinomycetota</taxon>
        <taxon>Actinomycetes</taxon>
        <taxon>Propionibacteriales</taxon>
        <taxon>Nocardioidaceae</taxon>
        <taxon>Nocardioides</taxon>
    </lineage>
</organism>
<keyword evidence="4 6" id="KW-0804">Transcription</keyword>
<dbReference type="SUPFAM" id="SSF55781">
    <property type="entry name" value="GAF domain-like"/>
    <property type="match status" value="1"/>
</dbReference>
<evidence type="ECO:0000259" key="8">
    <source>
        <dbReference type="Pfam" id="PF08220"/>
    </source>
</evidence>
<evidence type="ECO:0000256" key="2">
    <source>
        <dbReference type="ARBA" id="ARBA00023015"/>
    </source>
</evidence>
<evidence type="ECO:0000313" key="9">
    <source>
        <dbReference type="EMBL" id="RJS47632.1"/>
    </source>
</evidence>
<dbReference type="NCBIfam" id="TIGR00331">
    <property type="entry name" value="hrcA"/>
    <property type="match status" value="1"/>
</dbReference>
<keyword evidence="3 6" id="KW-0346">Stress response</keyword>
<evidence type="ECO:0000256" key="5">
    <source>
        <dbReference type="ARBA" id="ARBA00055319"/>
    </source>
</evidence>
<dbReference type="FunFam" id="1.10.10.10:FF:000049">
    <property type="entry name" value="Heat-inducible transcription repressor HrcA"/>
    <property type="match status" value="1"/>
</dbReference>
<sequence length="340" mass="36453">MIEDRKLAVLRAIVEDYVSTEEPVGSKALVERHSLGVSPATVRNDMAALEEEGFITQPHTSAGRVPTDKGYRLFVDRLSTVKPMSAAEKRAISTFLDGSVDLDDMVQRSVRLLAQLTRQVAVVQYPTLSASTVRHVEVVALAPTRLLLVLILSTGRVEQRIVELAAPLTDDALADLRIRLIRAAVGERIADAATALGGVPEQTAPEARPAVEAAVQTLTEAMSDHRSDERIAVGGTANLARFGDSFETSVRPMLEAIEEHVVLLKLLGEASTSGAVTVRIGHEGPYQELAATSVVATGYGPQDQALATLGIVGPTRMDYPGTMASVRAVARYVSRILDEQ</sequence>
<dbReference type="OrthoDB" id="9783139at2"/>
<dbReference type="InterPro" id="IPR029016">
    <property type="entry name" value="GAF-like_dom_sf"/>
</dbReference>
<gene>
    <name evidence="6 9" type="primary">hrcA</name>
    <name evidence="9" type="ORF">D4739_16385</name>
</gene>
<dbReference type="HAMAP" id="MF_00081">
    <property type="entry name" value="HrcA"/>
    <property type="match status" value="1"/>
</dbReference>
<evidence type="ECO:0000256" key="1">
    <source>
        <dbReference type="ARBA" id="ARBA00022491"/>
    </source>
</evidence>
<reference evidence="10" key="1">
    <citation type="submission" date="2018-09" db="EMBL/GenBank/DDBJ databases">
        <authorList>
            <person name="Zhu H."/>
        </authorList>
    </citation>
    <scope>NUCLEOTIDE SEQUENCE [LARGE SCALE GENOMIC DNA]</scope>
    <source>
        <strain evidence="10">K1W22B-1</strain>
    </source>
</reference>
<dbReference type="InterPro" id="IPR002571">
    <property type="entry name" value="HrcA"/>
</dbReference>
<dbReference type="Gene3D" id="3.30.450.40">
    <property type="match status" value="1"/>
</dbReference>
<evidence type="ECO:0000313" key="10">
    <source>
        <dbReference type="Proteomes" id="UP000276542"/>
    </source>
</evidence>
<feature type="domain" description="HTH deoR-type" evidence="8">
    <location>
        <begin position="28"/>
        <end position="62"/>
    </location>
</feature>
<dbReference type="Gene3D" id="1.10.10.10">
    <property type="entry name" value="Winged helix-like DNA-binding domain superfamily/Winged helix DNA-binding domain"/>
    <property type="match status" value="1"/>
</dbReference>
<protein>
    <recommendedName>
        <fullName evidence="6">Heat-inducible transcription repressor HrcA</fullName>
    </recommendedName>
</protein>
<dbReference type="GO" id="GO:0003677">
    <property type="term" value="F:DNA binding"/>
    <property type="evidence" value="ECO:0007669"/>
    <property type="project" value="InterPro"/>
</dbReference>
<dbReference type="PIRSF" id="PIRSF005485">
    <property type="entry name" value="HrcA"/>
    <property type="match status" value="1"/>
</dbReference>
<evidence type="ECO:0000259" key="7">
    <source>
        <dbReference type="Pfam" id="PF01628"/>
    </source>
</evidence>
<dbReference type="Pfam" id="PF08220">
    <property type="entry name" value="HTH_DeoR"/>
    <property type="match status" value="1"/>
</dbReference>
<dbReference type="GO" id="GO:0045892">
    <property type="term" value="P:negative regulation of DNA-templated transcription"/>
    <property type="evidence" value="ECO:0007669"/>
    <property type="project" value="UniProtKB-UniRule"/>
</dbReference>
<dbReference type="InterPro" id="IPR023120">
    <property type="entry name" value="WHTH_transcript_rep_HrcA_IDD"/>
</dbReference>
<comment type="similarity">
    <text evidence="6">Belongs to the HrcA family.</text>
</comment>
<dbReference type="EMBL" id="QYRP01000002">
    <property type="protein sequence ID" value="RJS47632.1"/>
    <property type="molecule type" value="Genomic_DNA"/>
</dbReference>
<dbReference type="PANTHER" id="PTHR34824">
    <property type="entry name" value="HEAT-INDUCIBLE TRANSCRIPTION REPRESSOR HRCA"/>
    <property type="match status" value="1"/>
</dbReference>
<evidence type="ECO:0000256" key="6">
    <source>
        <dbReference type="HAMAP-Rule" id="MF_00081"/>
    </source>
</evidence>
<dbReference type="RefSeq" id="WP_120061594.1">
    <property type="nucleotide sequence ID" value="NZ_QYRP01000002.1"/>
</dbReference>
<feature type="domain" description="Heat-inducible transcription repressor HrcA C-terminal" evidence="7">
    <location>
        <begin position="103"/>
        <end position="323"/>
    </location>
</feature>
<dbReference type="InterPro" id="IPR036388">
    <property type="entry name" value="WH-like_DNA-bd_sf"/>
</dbReference>
<keyword evidence="10" id="KW-1185">Reference proteome</keyword>
<keyword evidence="1 6" id="KW-0678">Repressor</keyword>
<dbReference type="InterPro" id="IPR021153">
    <property type="entry name" value="HrcA_C"/>
</dbReference>
<dbReference type="InterPro" id="IPR036390">
    <property type="entry name" value="WH_DNA-bd_sf"/>
</dbReference>
<dbReference type="PANTHER" id="PTHR34824:SF1">
    <property type="entry name" value="HEAT-INDUCIBLE TRANSCRIPTION REPRESSOR HRCA"/>
    <property type="match status" value="1"/>
</dbReference>
<keyword evidence="2 6" id="KW-0805">Transcription regulation</keyword>
<dbReference type="Proteomes" id="UP000276542">
    <property type="component" value="Unassembled WGS sequence"/>
</dbReference>
<evidence type="ECO:0000256" key="4">
    <source>
        <dbReference type="ARBA" id="ARBA00023163"/>
    </source>
</evidence>